<evidence type="ECO:0000313" key="3">
    <source>
        <dbReference type="Proteomes" id="UP000824120"/>
    </source>
</evidence>
<keyword evidence="3" id="KW-1185">Reference proteome</keyword>
<proteinExistence type="predicted"/>
<accession>A0A9J6B2I0</accession>
<sequence length="59" mass="6533">MSTHSLGHQSSGLGFTTSLSEEWRRPTSNLGKMKSFSLKSPTKPSPNLRENIPKSTILF</sequence>
<dbReference type="Proteomes" id="UP000824120">
    <property type="component" value="Chromosome 1"/>
</dbReference>
<evidence type="ECO:0000313" key="2">
    <source>
        <dbReference type="EMBL" id="KAG5630794.1"/>
    </source>
</evidence>
<evidence type="ECO:0000256" key="1">
    <source>
        <dbReference type="SAM" id="MobiDB-lite"/>
    </source>
</evidence>
<name>A0A9J6B2I0_SOLCO</name>
<feature type="region of interest" description="Disordered" evidence="1">
    <location>
        <begin position="1"/>
        <end position="59"/>
    </location>
</feature>
<protein>
    <submittedName>
        <fullName evidence="2">Uncharacterized protein</fullName>
    </submittedName>
</protein>
<gene>
    <name evidence="2" type="ORF">H5410_002511</name>
</gene>
<dbReference type="EMBL" id="JACXVP010000001">
    <property type="protein sequence ID" value="KAG5630794.1"/>
    <property type="molecule type" value="Genomic_DNA"/>
</dbReference>
<reference evidence="2 3" key="1">
    <citation type="submission" date="2020-09" db="EMBL/GenBank/DDBJ databases">
        <title>De no assembly of potato wild relative species, Solanum commersonii.</title>
        <authorList>
            <person name="Cho K."/>
        </authorList>
    </citation>
    <scope>NUCLEOTIDE SEQUENCE [LARGE SCALE GENOMIC DNA]</scope>
    <source>
        <strain evidence="2">LZ3.2</strain>
        <tissue evidence="2">Leaf</tissue>
    </source>
</reference>
<organism evidence="2 3">
    <name type="scientific">Solanum commersonii</name>
    <name type="common">Commerson's wild potato</name>
    <name type="synonym">Commerson's nightshade</name>
    <dbReference type="NCBI Taxonomy" id="4109"/>
    <lineage>
        <taxon>Eukaryota</taxon>
        <taxon>Viridiplantae</taxon>
        <taxon>Streptophyta</taxon>
        <taxon>Embryophyta</taxon>
        <taxon>Tracheophyta</taxon>
        <taxon>Spermatophyta</taxon>
        <taxon>Magnoliopsida</taxon>
        <taxon>eudicotyledons</taxon>
        <taxon>Gunneridae</taxon>
        <taxon>Pentapetalae</taxon>
        <taxon>asterids</taxon>
        <taxon>lamiids</taxon>
        <taxon>Solanales</taxon>
        <taxon>Solanaceae</taxon>
        <taxon>Solanoideae</taxon>
        <taxon>Solaneae</taxon>
        <taxon>Solanum</taxon>
    </lineage>
</organism>
<dbReference type="AlphaFoldDB" id="A0A9J6B2I0"/>
<comment type="caution">
    <text evidence="2">The sequence shown here is derived from an EMBL/GenBank/DDBJ whole genome shotgun (WGS) entry which is preliminary data.</text>
</comment>
<feature type="compositionally biased region" description="Polar residues" evidence="1">
    <location>
        <begin position="1"/>
        <end position="30"/>
    </location>
</feature>